<name>A0A2H3GVZ2_GIBZA</name>
<dbReference type="InterPro" id="IPR000209">
    <property type="entry name" value="Peptidase_S8/S53_dom"/>
</dbReference>
<dbReference type="PRINTS" id="PR00723">
    <property type="entry name" value="SUBTILISIN"/>
</dbReference>
<accession>A0A2H3GVZ2</accession>
<evidence type="ECO:0000313" key="7">
    <source>
        <dbReference type="EMBL" id="CAG1982898.1"/>
    </source>
</evidence>
<dbReference type="EMBL" id="CAAKMV010000022">
    <property type="protein sequence ID" value="VIO52191.1"/>
    <property type="molecule type" value="Genomic_DNA"/>
</dbReference>
<evidence type="ECO:0000256" key="3">
    <source>
        <dbReference type="ARBA" id="ARBA00022801"/>
    </source>
</evidence>
<gene>
    <name evidence="8" type="ORF">FUG_LOCUS18616</name>
    <name evidence="7" type="ORF">MDCFG202_LOCUS232220</name>
</gene>
<comment type="caution">
    <text evidence="5">Lacks conserved residue(s) required for the propagation of feature annotation.</text>
</comment>
<evidence type="ECO:0000256" key="5">
    <source>
        <dbReference type="PROSITE-ProRule" id="PRU01240"/>
    </source>
</evidence>
<keyword evidence="3" id="KW-0378">Hydrolase</keyword>
<reference evidence="7" key="2">
    <citation type="submission" date="2021-03" db="EMBL/GenBank/DDBJ databases">
        <authorList>
            <person name="Alouane T."/>
            <person name="Langin T."/>
            <person name="Bonhomme L."/>
        </authorList>
    </citation>
    <scope>NUCLEOTIDE SEQUENCE</scope>
    <source>
        <strain evidence="7">MDC_Fg202</strain>
    </source>
</reference>
<dbReference type="GO" id="GO:0004252">
    <property type="term" value="F:serine-type endopeptidase activity"/>
    <property type="evidence" value="ECO:0007669"/>
    <property type="project" value="InterPro"/>
</dbReference>
<dbReference type="EMBL" id="CAJPIJ010000129">
    <property type="protein sequence ID" value="CAG1982898.1"/>
    <property type="molecule type" value="Genomic_DNA"/>
</dbReference>
<proteinExistence type="inferred from homology"/>
<protein>
    <recommendedName>
        <fullName evidence="6">Peptidase S8/S53 domain-containing protein</fullName>
    </recommendedName>
</protein>
<dbReference type="AlphaFoldDB" id="A0A2H3GVZ2"/>
<dbReference type="CDD" id="cd00306">
    <property type="entry name" value="Peptidases_S8_S53"/>
    <property type="match status" value="1"/>
</dbReference>
<evidence type="ECO:0000256" key="4">
    <source>
        <dbReference type="ARBA" id="ARBA00022825"/>
    </source>
</evidence>
<keyword evidence="2" id="KW-0645">Protease</keyword>
<dbReference type="GO" id="GO:0006508">
    <property type="term" value="P:proteolysis"/>
    <property type="evidence" value="ECO:0007669"/>
    <property type="project" value="UniProtKB-KW"/>
</dbReference>
<dbReference type="InterPro" id="IPR015500">
    <property type="entry name" value="Peptidase_S8_subtilisin-rel"/>
</dbReference>
<evidence type="ECO:0000313" key="8">
    <source>
        <dbReference type="EMBL" id="VIO52191.1"/>
    </source>
</evidence>
<dbReference type="PANTHER" id="PTHR43806">
    <property type="entry name" value="PEPTIDASE S8"/>
    <property type="match status" value="1"/>
</dbReference>
<evidence type="ECO:0000256" key="1">
    <source>
        <dbReference type="ARBA" id="ARBA00011073"/>
    </source>
</evidence>
<evidence type="ECO:0000256" key="2">
    <source>
        <dbReference type="ARBA" id="ARBA00022670"/>
    </source>
</evidence>
<evidence type="ECO:0000313" key="9">
    <source>
        <dbReference type="Proteomes" id="UP000746612"/>
    </source>
</evidence>
<dbReference type="Gene3D" id="3.40.50.200">
    <property type="entry name" value="Peptidase S8/S53 domain"/>
    <property type="match status" value="1"/>
</dbReference>
<dbReference type="Pfam" id="PF00082">
    <property type="entry name" value="Peptidase_S8"/>
    <property type="match status" value="1"/>
</dbReference>
<dbReference type="SUPFAM" id="SSF52743">
    <property type="entry name" value="Subtilisin-like"/>
    <property type="match status" value="1"/>
</dbReference>
<sequence length="455" mass="51133">MANDQPNRTPFLTVRKLIQLVIETLSNANETKSLALINARSELDFELSLASIELVNCQSQHYDRLRENIDVLLQILDTLVRENNDDRPKPTNFYQRIDLALARASDYEADPTKPSSIQLPQTVEEFRNIAQKVSAWRQDYKIVKSDLELGKHKEEAADQFMDQAYEFYDAIIEPLEGKMAIKVAVLDTGVNKKAFDFRGGHREPGDTSLKAVKSFIEGVDAHDTYGHGTDVASLIFQMAPHVDLFIAKISEGKCTSDLSAYVKAIKWAMEHKVHIINISSSIDEDEGIEDVISKAESQGIIVFAAASDNQANKPRPFPANMDKVLAVYFTDGRGNICDRNPRPVDGDANISTLGECIPSLTGGIKPLSGTSYATAIASGMAVNILTLADEHLKSEEDRWLRRRVFRRDGMKKIFLYISGTKDPKGYHYVCPIRVKEVGDRWNDYRGWFIEAWQKS</sequence>
<dbReference type="InterPro" id="IPR036852">
    <property type="entry name" value="Peptidase_S8/S53_dom_sf"/>
</dbReference>
<feature type="domain" description="Peptidase S8/S53" evidence="6">
    <location>
        <begin position="180"/>
        <end position="396"/>
    </location>
</feature>
<evidence type="ECO:0000259" key="6">
    <source>
        <dbReference type="Pfam" id="PF00082"/>
    </source>
</evidence>
<dbReference type="PANTHER" id="PTHR43806:SF11">
    <property type="entry name" value="CEREVISIN-RELATED"/>
    <property type="match status" value="1"/>
</dbReference>
<dbReference type="PROSITE" id="PS51892">
    <property type="entry name" value="SUBTILASE"/>
    <property type="match status" value="1"/>
</dbReference>
<organism evidence="7 9">
    <name type="scientific">Gibberella zeae</name>
    <name type="common">Wheat head blight fungus</name>
    <name type="synonym">Fusarium graminearum</name>
    <dbReference type="NCBI Taxonomy" id="5518"/>
    <lineage>
        <taxon>Eukaryota</taxon>
        <taxon>Fungi</taxon>
        <taxon>Dikarya</taxon>
        <taxon>Ascomycota</taxon>
        <taxon>Pezizomycotina</taxon>
        <taxon>Sordariomycetes</taxon>
        <taxon>Hypocreomycetidae</taxon>
        <taxon>Hypocreales</taxon>
        <taxon>Nectriaceae</taxon>
        <taxon>Fusarium</taxon>
    </lineage>
</organism>
<keyword evidence="4" id="KW-0720">Serine protease</keyword>
<comment type="similarity">
    <text evidence="1 5">Belongs to the peptidase S8 family.</text>
</comment>
<dbReference type="Proteomes" id="UP000746612">
    <property type="component" value="Unassembled WGS sequence"/>
</dbReference>
<dbReference type="InterPro" id="IPR050131">
    <property type="entry name" value="Peptidase_S8_subtilisin-like"/>
</dbReference>
<reference evidence="8" key="1">
    <citation type="submission" date="2019-04" db="EMBL/GenBank/DDBJ databases">
        <authorList>
            <person name="Melise S."/>
            <person name="Noan J."/>
            <person name="Okalmin O."/>
        </authorList>
    </citation>
    <scope>NUCLEOTIDE SEQUENCE</scope>
    <source>
        <strain evidence="8">FN9</strain>
    </source>
</reference>